<feature type="region of interest" description="Disordered" evidence="1">
    <location>
        <begin position="32"/>
        <end position="57"/>
    </location>
</feature>
<dbReference type="AlphaFoldDB" id="A0A450TLU8"/>
<evidence type="ECO:0000256" key="1">
    <source>
        <dbReference type="SAM" id="MobiDB-lite"/>
    </source>
</evidence>
<proteinExistence type="predicted"/>
<sequence length="57" mass="6288">MSILSEFLTMLGVQDDFCIQLRGCEKISSRSETVPERGWQGAEGPKSGGVASYMTRF</sequence>
<name>A0A450TLU8_9GAMM</name>
<organism evidence="3">
    <name type="scientific">Candidatus Kentrum sp. FM</name>
    <dbReference type="NCBI Taxonomy" id="2126340"/>
    <lineage>
        <taxon>Bacteria</taxon>
        <taxon>Pseudomonadati</taxon>
        <taxon>Pseudomonadota</taxon>
        <taxon>Gammaproteobacteria</taxon>
        <taxon>Candidatus Kentrum</taxon>
    </lineage>
</organism>
<evidence type="ECO:0000313" key="2">
    <source>
        <dbReference type="EMBL" id="VFJ43565.1"/>
    </source>
</evidence>
<protein>
    <submittedName>
        <fullName evidence="3">Uncharacterized protein</fullName>
    </submittedName>
</protein>
<reference evidence="3" key="1">
    <citation type="submission" date="2019-02" db="EMBL/GenBank/DDBJ databases">
        <authorList>
            <person name="Gruber-Vodicka R. H."/>
            <person name="Seah K. B. B."/>
        </authorList>
    </citation>
    <scope>NUCLEOTIDE SEQUENCE</scope>
    <source>
        <strain evidence="2">BECK_BZ163</strain>
        <strain evidence="3">BECK_BZ165</strain>
    </source>
</reference>
<gene>
    <name evidence="2" type="ORF">BECKFM1743A_GA0114220_1000913</name>
    <name evidence="3" type="ORF">BECKFM1743C_GA0114222_104943</name>
</gene>
<evidence type="ECO:0000313" key="3">
    <source>
        <dbReference type="EMBL" id="VFJ68686.1"/>
    </source>
</evidence>
<dbReference type="EMBL" id="CAADEZ010000009">
    <property type="protein sequence ID" value="VFJ43565.1"/>
    <property type="molecule type" value="Genomic_DNA"/>
</dbReference>
<dbReference type="EMBL" id="CAADFA010000494">
    <property type="protein sequence ID" value="VFJ68686.1"/>
    <property type="molecule type" value="Genomic_DNA"/>
</dbReference>
<accession>A0A450TLU8</accession>